<evidence type="ECO:0000256" key="1">
    <source>
        <dbReference type="SAM" id="SignalP"/>
    </source>
</evidence>
<dbReference type="Pfam" id="PF01161">
    <property type="entry name" value="PBP"/>
    <property type="match status" value="1"/>
</dbReference>
<dbReference type="InterPro" id="IPR005247">
    <property type="entry name" value="YbhB_YbcL/LppC-like"/>
</dbReference>
<protein>
    <submittedName>
        <fullName evidence="2">Phospholipid-binding protein, PBP family</fullName>
    </submittedName>
</protein>
<keyword evidence="3" id="KW-1185">Reference proteome</keyword>
<dbReference type="STRING" id="1249552.PS2015_2900"/>
<evidence type="ECO:0000313" key="3">
    <source>
        <dbReference type="Proteomes" id="UP000065641"/>
    </source>
</evidence>
<dbReference type="AlphaFoldDB" id="A0A0S2KGV3"/>
<accession>A0A0S2KGV3</accession>
<name>A0A0S2KGV3_9GAMM</name>
<proteinExistence type="predicted"/>
<dbReference type="EMBL" id="CP013189">
    <property type="protein sequence ID" value="ALO47528.1"/>
    <property type="molecule type" value="Genomic_DNA"/>
</dbReference>
<feature type="chain" id="PRO_5006601681" evidence="1">
    <location>
        <begin position="23"/>
        <end position="190"/>
    </location>
</feature>
<gene>
    <name evidence="2" type="ORF">PS2015_2900</name>
</gene>
<reference evidence="3" key="1">
    <citation type="submission" date="2015-11" db="EMBL/GenBank/DDBJ databases">
        <authorList>
            <person name="Kim K.M."/>
        </authorList>
    </citation>
    <scope>NUCLEOTIDE SEQUENCE [LARGE SCALE GENOMIC DNA]</scope>
    <source>
        <strain evidence="3">KCTC 32221</strain>
    </source>
</reference>
<dbReference type="KEGG" id="pspi:PS2015_2900"/>
<sequence length="190" mass="20590" precursor="true">MIMRRYVLPMIFALGLMSQASAQNFVLTVDGFEDGGDIPVRFSQAAPGAAPGGGTSPALSWVNAPAGTQSFVVNMEDLDFAPNRGTRTQVHWVVWNIPGSATGLAEDQPAGDRLPNGAWQISATGRVYRGPGAPAVRPKHHYMFEVYALDTQLNVEPSDDPLETRDRVMAAMEGHVLGKSVYIGRFHRPQ</sequence>
<dbReference type="PANTHER" id="PTHR30289:SF1">
    <property type="entry name" value="PEBP (PHOSPHATIDYLETHANOLAMINE-BINDING PROTEIN) FAMILY PROTEIN"/>
    <property type="match status" value="1"/>
</dbReference>
<dbReference type="NCBIfam" id="TIGR00481">
    <property type="entry name" value="YbhB/YbcL family Raf kinase inhibitor-like protein"/>
    <property type="match status" value="1"/>
</dbReference>
<dbReference type="PANTHER" id="PTHR30289">
    <property type="entry name" value="UNCHARACTERIZED PROTEIN YBCL-RELATED"/>
    <property type="match status" value="1"/>
</dbReference>
<organism evidence="2 3">
    <name type="scientific">Pseudohongiella spirulinae</name>
    <dbReference type="NCBI Taxonomy" id="1249552"/>
    <lineage>
        <taxon>Bacteria</taxon>
        <taxon>Pseudomonadati</taxon>
        <taxon>Pseudomonadota</taxon>
        <taxon>Gammaproteobacteria</taxon>
        <taxon>Pseudomonadales</taxon>
        <taxon>Pseudohongiellaceae</taxon>
        <taxon>Pseudohongiella</taxon>
    </lineage>
</organism>
<dbReference type="RefSeq" id="WP_058022911.1">
    <property type="nucleotide sequence ID" value="NZ_CP013189.1"/>
</dbReference>
<dbReference type="InterPro" id="IPR036610">
    <property type="entry name" value="PEBP-like_sf"/>
</dbReference>
<keyword evidence="1" id="KW-0732">Signal</keyword>
<dbReference type="Proteomes" id="UP000065641">
    <property type="component" value="Chromosome"/>
</dbReference>
<dbReference type="CDD" id="cd00865">
    <property type="entry name" value="PEBP_bact_arch"/>
    <property type="match status" value="1"/>
</dbReference>
<dbReference type="Gene3D" id="3.90.280.10">
    <property type="entry name" value="PEBP-like"/>
    <property type="match status" value="1"/>
</dbReference>
<feature type="signal peptide" evidence="1">
    <location>
        <begin position="1"/>
        <end position="22"/>
    </location>
</feature>
<dbReference type="InterPro" id="IPR008914">
    <property type="entry name" value="PEBP"/>
</dbReference>
<evidence type="ECO:0000313" key="2">
    <source>
        <dbReference type="EMBL" id="ALO47528.1"/>
    </source>
</evidence>
<dbReference type="SUPFAM" id="SSF49777">
    <property type="entry name" value="PEBP-like"/>
    <property type="match status" value="1"/>
</dbReference>